<feature type="domain" description="SH2" evidence="9">
    <location>
        <begin position="18"/>
        <end position="114"/>
    </location>
</feature>
<evidence type="ECO:0000256" key="4">
    <source>
        <dbReference type="ARBA" id="ARBA00022840"/>
    </source>
</evidence>
<dbReference type="InterPro" id="IPR011009">
    <property type="entry name" value="Kinase-like_dom_sf"/>
</dbReference>
<dbReference type="RefSeq" id="NP_501907.1">
    <property type="nucleotide sequence ID" value="NM_069506.1"/>
</dbReference>
<evidence type="ECO:0000313" key="12">
    <source>
        <dbReference type="Proteomes" id="UP000001940"/>
    </source>
</evidence>
<dbReference type="AGR" id="WB:WBGene00012785"/>
<dbReference type="InterPro" id="IPR001245">
    <property type="entry name" value="Ser-Thr/Tyr_kinase_cat_dom"/>
</dbReference>
<evidence type="ECO:0000259" key="9">
    <source>
        <dbReference type="PROSITE" id="PS50001"/>
    </source>
</evidence>
<dbReference type="InterPro" id="IPR036860">
    <property type="entry name" value="SH2_dom_sf"/>
</dbReference>
<dbReference type="KEGG" id="cel:CELE_Y43C5B.2"/>
<evidence type="ECO:0000313" key="13">
    <source>
        <dbReference type="WormBase" id="Y43C5B.2"/>
    </source>
</evidence>
<dbReference type="Pfam" id="PF00017">
    <property type="entry name" value="SH2"/>
    <property type="match status" value="1"/>
</dbReference>
<dbReference type="InParanoid" id="Q9XXE5"/>
<dbReference type="Gene3D" id="3.30.505.10">
    <property type="entry name" value="SH2 domain"/>
    <property type="match status" value="1"/>
</dbReference>
<evidence type="ECO:0000256" key="5">
    <source>
        <dbReference type="ARBA" id="ARBA00023137"/>
    </source>
</evidence>
<evidence type="ECO:0000256" key="7">
    <source>
        <dbReference type="PROSITE-ProRule" id="PRU10141"/>
    </source>
</evidence>
<dbReference type="FunFam" id="3.30.200.20:FF:000518">
    <property type="entry name" value="Tyrosine-protein kinase"/>
    <property type="match status" value="1"/>
</dbReference>
<dbReference type="PhylomeDB" id="Q9XXE5"/>
<dbReference type="Pfam" id="PF07714">
    <property type="entry name" value="PK_Tyr_Ser-Thr"/>
    <property type="match status" value="1"/>
</dbReference>
<feature type="domain" description="Protein kinase" evidence="10">
    <location>
        <begin position="126"/>
        <end position="245"/>
    </location>
</feature>
<organism evidence="11 12">
    <name type="scientific">Caenorhabditis elegans</name>
    <dbReference type="NCBI Taxonomy" id="6239"/>
    <lineage>
        <taxon>Eukaryota</taxon>
        <taxon>Metazoa</taxon>
        <taxon>Ecdysozoa</taxon>
        <taxon>Nematoda</taxon>
        <taxon>Chromadorea</taxon>
        <taxon>Rhabditida</taxon>
        <taxon>Rhabditina</taxon>
        <taxon>Rhabditomorpha</taxon>
        <taxon>Rhabditoidea</taxon>
        <taxon>Rhabditidae</taxon>
        <taxon>Peloderinae</taxon>
        <taxon>Caenorhabditis</taxon>
    </lineage>
</organism>
<dbReference type="Bgee" id="WBGene00012785">
    <property type="expression patterns" value="Expressed in larva and 2 other cell types or tissues"/>
</dbReference>
<dbReference type="Proteomes" id="UP000001940">
    <property type="component" value="Chromosome IV"/>
</dbReference>
<dbReference type="eggNOG" id="KOG0194">
    <property type="taxonomic scope" value="Eukaryota"/>
</dbReference>
<dbReference type="SMART" id="SM00252">
    <property type="entry name" value="SH2"/>
    <property type="match status" value="1"/>
</dbReference>
<comment type="similarity">
    <text evidence="8">Belongs to the protein kinase superfamily. Tyr protein kinase family.</text>
</comment>
<keyword evidence="12" id="KW-1185">Reference proteome</keyword>
<evidence type="ECO:0000256" key="1">
    <source>
        <dbReference type="ARBA" id="ARBA00022679"/>
    </source>
</evidence>
<dbReference type="SUPFAM" id="SSF55550">
    <property type="entry name" value="SH2 domain"/>
    <property type="match status" value="1"/>
</dbReference>
<dbReference type="InterPro" id="IPR050198">
    <property type="entry name" value="Non-receptor_tyrosine_kinases"/>
</dbReference>
<dbReference type="PROSITE" id="PS50001">
    <property type="entry name" value="SH2"/>
    <property type="match status" value="1"/>
</dbReference>
<protein>
    <recommendedName>
        <fullName evidence="8">Tyrosine-protein kinase</fullName>
        <ecNumber evidence="8">2.7.10.2</ecNumber>
    </recommendedName>
</protein>
<dbReference type="PROSITE" id="PS50011">
    <property type="entry name" value="PROTEIN_KINASE_DOM"/>
    <property type="match status" value="1"/>
</dbReference>
<dbReference type="InterPro" id="IPR020635">
    <property type="entry name" value="Tyr_kinase_cat_dom"/>
</dbReference>
<dbReference type="InterPro" id="IPR000980">
    <property type="entry name" value="SH2"/>
</dbReference>
<keyword evidence="1 8" id="KW-0808">Transferase</keyword>
<dbReference type="PROSITE" id="PS00107">
    <property type="entry name" value="PROTEIN_KINASE_ATP"/>
    <property type="match status" value="1"/>
</dbReference>
<evidence type="ECO:0000256" key="3">
    <source>
        <dbReference type="ARBA" id="ARBA00022777"/>
    </source>
</evidence>
<dbReference type="EC" id="2.7.10.2" evidence="8"/>
<dbReference type="STRING" id="6239.Y43C5B.2.1"/>
<keyword evidence="2 7" id="KW-0547">Nucleotide-binding</keyword>
<feature type="binding site" evidence="7">
    <location>
        <position position="159"/>
    </location>
    <ligand>
        <name>ATP</name>
        <dbReference type="ChEBI" id="CHEBI:30616"/>
    </ligand>
</feature>
<dbReference type="InterPro" id="IPR017441">
    <property type="entry name" value="Protein_kinase_ATP_BS"/>
</dbReference>
<dbReference type="FunFam" id="3.30.505.10:FF:000051">
    <property type="entry name" value="Tyrosine-protein kinase"/>
    <property type="match status" value="1"/>
</dbReference>
<keyword evidence="6" id="KW-0727">SH2 domain</keyword>
<dbReference type="SUPFAM" id="SSF56112">
    <property type="entry name" value="Protein kinase-like (PK-like)"/>
    <property type="match status" value="1"/>
</dbReference>
<dbReference type="PANTHER" id="PTHR24418">
    <property type="entry name" value="TYROSINE-PROTEIN KINASE"/>
    <property type="match status" value="1"/>
</dbReference>
<proteinExistence type="inferred from homology"/>
<comment type="catalytic activity">
    <reaction evidence="8">
        <text>L-tyrosyl-[protein] + ATP = O-phospho-L-tyrosyl-[protein] + ADP + H(+)</text>
        <dbReference type="Rhea" id="RHEA:10596"/>
        <dbReference type="Rhea" id="RHEA-COMP:10136"/>
        <dbReference type="Rhea" id="RHEA-COMP:20101"/>
        <dbReference type="ChEBI" id="CHEBI:15378"/>
        <dbReference type="ChEBI" id="CHEBI:30616"/>
        <dbReference type="ChEBI" id="CHEBI:46858"/>
        <dbReference type="ChEBI" id="CHEBI:61978"/>
        <dbReference type="ChEBI" id="CHEBI:456216"/>
        <dbReference type="EC" id="2.7.10.2"/>
    </reaction>
</comment>
<dbReference type="InterPro" id="IPR035849">
    <property type="entry name" value="Fes/Fps/Fer_SH2"/>
</dbReference>
<dbReference type="AlphaFoldDB" id="Q9XXE5"/>
<dbReference type="WormBase" id="Y43C5B.2">
    <property type="protein sequence ID" value="CE19157"/>
    <property type="gene ID" value="WBGene00012785"/>
</dbReference>
<evidence type="ECO:0000256" key="6">
    <source>
        <dbReference type="PROSITE-ProRule" id="PRU00191"/>
    </source>
</evidence>
<dbReference type="OrthoDB" id="3256376at2759"/>
<dbReference type="SMART" id="SM00219">
    <property type="entry name" value="TyrKc"/>
    <property type="match status" value="1"/>
</dbReference>
<sequence>MASGTASMQRPSIEKEPYYHGFLPREDVKTVLKNNGDFVIRISEPQAGSPRSNILSVMHCVPPMEEEIKHYVIKTKGDKIFIEKVSFLSIPEMVEWHLTKKESVQKDVFLIKAISRQAWELDHDNIEPLKKLGEGAFGEVMMGTMKFRKGGKSVQVAIKQAKLSNLTKEQIKEFMGEARVMRSLSHPHVVRFYGVPRRRVNVALCRSLNEFLAKCHRKLRCATPFFVCMSVNWLSVLNELRVFLE</sequence>
<dbReference type="GO" id="GO:0004715">
    <property type="term" value="F:non-membrane spanning protein tyrosine kinase activity"/>
    <property type="evidence" value="ECO:0007669"/>
    <property type="project" value="UniProtKB-EC"/>
</dbReference>
<dbReference type="EMBL" id="BX284604">
    <property type="protein sequence ID" value="CAA19511.1"/>
    <property type="molecule type" value="Genomic_DNA"/>
</dbReference>
<name>Q9XXE5_CAEEL</name>
<dbReference type="CTD" id="189849"/>
<dbReference type="PIR" id="T26828">
    <property type="entry name" value="T26828"/>
</dbReference>
<evidence type="ECO:0000256" key="8">
    <source>
        <dbReference type="RuleBase" id="RU362096"/>
    </source>
</evidence>
<dbReference type="DIP" id="DIP-26544N"/>
<dbReference type="CDD" id="cd10361">
    <property type="entry name" value="SH2_Fps_family"/>
    <property type="match status" value="1"/>
</dbReference>
<evidence type="ECO:0000256" key="2">
    <source>
        <dbReference type="ARBA" id="ARBA00022741"/>
    </source>
</evidence>
<dbReference type="GeneID" id="189849"/>
<keyword evidence="5 8" id="KW-0829">Tyrosine-protein kinase</keyword>
<evidence type="ECO:0000313" key="11">
    <source>
        <dbReference type="EMBL" id="CAA19511.1"/>
    </source>
</evidence>
<dbReference type="SMR" id="Q9XXE5"/>
<dbReference type="GO" id="GO:0005524">
    <property type="term" value="F:ATP binding"/>
    <property type="evidence" value="ECO:0007669"/>
    <property type="project" value="UniProtKB-UniRule"/>
</dbReference>
<dbReference type="Gene3D" id="3.30.200.20">
    <property type="entry name" value="Phosphorylase Kinase, domain 1"/>
    <property type="match status" value="1"/>
</dbReference>
<reference evidence="11 12" key="1">
    <citation type="journal article" date="1998" name="Science">
        <title>Genome sequence of the nematode C. elegans: a platform for investigating biology.</title>
        <authorList>
            <consortium name="The C. elegans sequencing consortium"/>
            <person name="Sulson J.E."/>
            <person name="Waterston R."/>
        </authorList>
    </citation>
    <scope>NUCLEOTIDE SEQUENCE [LARGE SCALE GENOMIC DNA]</scope>
    <source>
        <strain evidence="11 12">Bristol N2</strain>
    </source>
</reference>
<dbReference type="PaxDb" id="6239-Y43C5B.2"/>
<dbReference type="OMA" id="WIRMACK"/>
<keyword evidence="3 8" id="KW-0418">Kinase</keyword>
<evidence type="ECO:0000259" key="10">
    <source>
        <dbReference type="PROSITE" id="PS50011"/>
    </source>
</evidence>
<gene>
    <name evidence="11" type="ORF">CELE_Y43C5B.2</name>
    <name evidence="11 13" type="ORF">Y43C5B.2</name>
</gene>
<dbReference type="UCSC" id="Y43C5B.2">
    <property type="organism name" value="c. elegans"/>
</dbReference>
<dbReference type="HOGENOM" id="CLU_1134429_0_0_1"/>
<accession>Q9XXE5</accession>
<keyword evidence="4 7" id="KW-0067">ATP-binding</keyword>
<dbReference type="InterPro" id="IPR000719">
    <property type="entry name" value="Prot_kinase_dom"/>
</dbReference>